<keyword evidence="2" id="KW-0227">DNA damage</keyword>
<dbReference type="Gene3D" id="3.40.50.300">
    <property type="entry name" value="P-loop containing nucleotide triphosphate hydrolases"/>
    <property type="match status" value="2"/>
</dbReference>
<dbReference type="InterPro" id="IPR047112">
    <property type="entry name" value="RecG/Mfd"/>
</dbReference>
<dbReference type="InterPro" id="IPR011545">
    <property type="entry name" value="DEAD/DEAH_box_helicase_dom"/>
</dbReference>
<gene>
    <name evidence="10" type="ORF">A2363_03805</name>
</gene>
<dbReference type="PANTHER" id="PTHR47964:SF1">
    <property type="entry name" value="ATP-DEPENDENT DNA HELICASE HOMOLOG RECG, CHLOROPLASTIC"/>
    <property type="match status" value="1"/>
</dbReference>
<dbReference type="PROSITE" id="PS51194">
    <property type="entry name" value="HELICASE_CTER"/>
    <property type="match status" value="1"/>
</dbReference>
<keyword evidence="3" id="KW-0378">Hydrolase</keyword>
<dbReference type="SUPFAM" id="SSF52540">
    <property type="entry name" value="P-loop containing nucleoside triphosphate hydrolases"/>
    <property type="match status" value="2"/>
</dbReference>
<keyword evidence="6" id="KW-0238">DNA-binding</keyword>
<evidence type="ECO:0000256" key="2">
    <source>
        <dbReference type="ARBA" id="ARBA00022763"/>
    </source>
</evidence>
<evidence type="ECO:0000256" key="5">
    <source>
        <dbReference type="ARBA" id="ARBA00022840"/>
    </source>
</evidence>
<keyword evidence="4" id="KW-0347">Helicase</keyword>
<keyword evidence="5" id="KW-0067">ATP-binding</keyword>
<dbReference type="GO" id="GO:0005524">
    <property type="term" value="F:ATP binding"/>
    <property type="evidence" value="ECO:0007669"/>
    <property type="project" value="UniProtKB-KW"/>
</dbReference>
<dbReference type="InterPro" id="IPR001650">
    <property type="entry name" value="Helicase_C-like"/>
</dbReference>
<dbReference type="CDD" id="cd04488">
    <property type="entry name" value="RecG_wedge_OBF"/>
    <property type="match status" value="1"/>
</dbReference>
<evidence type="ECO:0000256" key="4">
    <source>
        <dbReference type="ARBA" id="ARBA00022806"/>
    </source>
</evidence>
<dbReference type="SMART" id="SM00490">
    <property type="entry name" value="HELICc"/>
    <property type="match status" value="1"/>
</dbReference>
<evidence type="ECO:0000256" key="1">
    <source>
        <dbReference type="ARBA" id="ARBA00022741"/>
    </source>
</evidence>
<evidence type="ECO:0000259" key="8">
    <source>
        <dbReference type="PROSITE" id="PS51192"/>
    </source>
</evidence>
<evidence type="ECO:0000256" key="3">
    <source>
        <dbReference type="ARBA" id="ARBA00022801"/>
    </source>
</evidence>
<dbReference type="SMART" id="SM00487">
    <property type="entry name" value="DEXDc"/>
    <property type="match status" value="1"/>
</dbReference>
<dbReference type="GO" id="GO:0016787">
    <property type="term" value="F:hydrolase activity"/>
    <property type="evidence" value="ECO:0007669"/>
    <property type="project" value="UniProtKB-KW"/>
</dbReference>
<reference evidence="10 11" key="1">
    <citation type="journal article" date="2016" name="Nat. Commun.">
        <title>Thousands of microbial genomes shed light on interconnected biogeochemical processes in an aquifer system.</title>
        <authorList>
            <person name="Anantharaman K."/>
            <person name="Brown C.T."/>
            <person name="Hug L.A."/>
            <person name="Sharon I."/>
            <person name="Castelle C.J."/>
            <person name="Probst A.J."/>
            <person name="Thomas B.C."/>
            <person name="Singh A."/>
            <person name="Wilkins M.J."/>
            <person name="Karaoz U."/>
            <person name="Brodie E.L."/>
            <person name="Williams K.H."/>
            <person name="Hubbard S.S."/>
            <person name="Banfield J.F."/>
        </authorList>
    </citation>
    <scope>NUCLEOTIDE SEQUENCE [LARGE SCALE GENOMIC DNA]</scope>
</reference>
<dbReference type="InterPro" id="IPR027417">
    <property type="entry name" value="P-loop_NTPase"/>
</dbReference>
<dbReference type="InterPro" id="IPR033454">
    <property type="entry name" value="RecG_wedge"/>
</dbReference>
<dbReference type="PANTHER" id="PTHR47964">
    <property type="entry name" value="ATP-DEPENDENT DNA HELICASE HOMOLOG RECG, CHLOROPLASTIC"/>
    <property type="match status" value="1"/>
</dbReference>
<organism evidence="10 11">
    <name type="scientific">Candidatus Gottesmanbacteria bacterium RIFOXYB1_FULL_47_11</name>
    <dbReference type="NCBI Taxonomy" id="1798401"/>
    <lineage>
        <taxon>Bacteria</taxon>
        <taxon>Candidatus Gottesmaniibacteriota</taxon>
    </lineage>
</organism>
<dbReference type="AlphaFoldDB" id="A0A1F6BEI2"/>
<dbReference type="Pfam" id="PF17191">
    <property type="entry name" value="RecG_wedge"/>
    <property type="match status" value="1"/>
</dbReference>
<protein>
    <submittedName>
        <fullName evidence="10">Uncharacterized protein</fullName>
    </submittedName>
</protein>
<feature type="domain" description="Helicase ATP-binding" evidence="8">
    <location>
        <begin position="265"/>
        <end position="412"/>
    </location>
</feature>
<dbReference type="PROSITE" id="PS51192">
    <property type="entry name" value="HELICASE_ATP_BIND_1"/>
    <property type="match status" value="1"/>
</dbReference>
<dbReference type="GO" id="GO:0003678">
    <property type="term" value="F:DNA helicase activity"/>
    <property type="evidence" value="ECO:0007669"/>
    <property type="project" value="TreeGrafter"/>
</dbReference>
<dbReference type="Pfam" id="PF00270">
    <property type="entry name" value="DEAD"/>
    <property type="match status" value="1"/>
</dbReference>
<evidence type="ECO:0000259" key="9">
    <source>
        <dbReference type="PROSITE" id="PS51194"/>
    </source>
</evidence>
<evidence type="ECO:0000313" key="11">
    <source>
        <dbReference type="Proteomes" id="UP000176186"/>
    </source>
</evidence>
<proteinExistence type="predicted"/>
<dbReference type="GO" id="GO:0003677">
    <property type="term" value="F:DNA binding"/>
    <property type="evidence" value="ECO:0007669"/>
    <property type="project" value="UniProtKB-KW"/>
</dbReference>
<sequence length="546" mass="60943">MELTLDTPVRYVPHIGPVMADRLTNLEIFTVQDLLYHVPFRYDDFSLVSPIGRVRPGETVTINASIQSIKNFFTKTGKKIQEAKVTDESGTLSVIWFNQTYLLKILKPGTIVHLSGKIDWFGNKLVMSNPAYEQGSSLHTGRLVPIYAETAGVSSKWLRARVAHILENILLVDFLPEKIIKTNHLVSLQHALRAVHFPQDNDQIEEGRHRIAFDEVFVLQLRAYTQKQVWQRSQKAKKIKPVNIPNIPFELTPDQNRAIAEILEDVQKPIPMNRLLVGDVGSGKTVVAATAMYAAYKSGRGSILMAPTQILAEQHFQTISHLLSPLGIRVGLITGNTKTDGDILVGTHALLNTRHKNIGLVVVDEQHRFGVMQRSELIGSKAITPHFLTMTATPIPRTIAKTILGNIDISVLTQMPKGRQIIKTWVVPPEKRTAAYAWIKKQPGQIFIICPLIEESETLTEVKAVKEEFKKIQQVFPGVAVGLLHGKMKSAEKTRSLEAFRNKKTMILVATPVVEVGIDIPDATIMIIEGADRFGLGQLHQLRGRV</sequence>
<name>A0A1F6BEI2_9BACT</name>
<dbReference type="InterPro" id="IPR012340">
    <property type="entry name" value="NA-bd_OB-fold"/>
</dbReference>
<evidence type="ECO:0000313" key="10">
    <source>
        <dbReference type="EMBL" id="OGG35172.1"/>
    </source>
</evidence>
<dbReference type="SUPFAM" id="SSF50249">
    <property type="entry name" value="Nucleic acid-binding proteins"/>
    <property type="match status" value="1"/>
</dbReference>
<accession>A0A1F6BEI2</accession>
<evidence type="ECO:0000256" key="7">
    <source>
        <dbReference type="ARBA" id="ARBA00023204"/>
    </source>
</evidence>
<dbReference type="GO" id="GO:0006281">
    <property type="term" value="P:DNA repair"/>
    <property type="evidence" value="ECO:0007669"/>
    <property type="project" value="UniProtKB-KW"/>
</dbReference>
<dbReference type="Pfam" id="PF00271">
    <property type="entry name" value="Helicase_C"/>
    <property type="match status" value="1"/>
</dbReference>
<dbReference type="Gene3D" id="2.40.50.140">
    <property type="entry name" value="Nucleic acid-binding proteins"/>
    <property type="match status" value="1"/>
</dbReference>
<keyword evidence="1" id="KW-0547">Nucleotide-binding</keyword>
<keyword evidence="7" id="KW-0234">DNA repair</keyword>
<dbReference type="EMBL" id="MFKE01000017">
    <property type="protein sequence ID" value="OGG35172.1"/>
    <property type="molecule type" value="Genomic_DNA"/>
</dbReference>
<comment type="caution">
    <text evidence="10">The sequence shown here is derived from an EMBL/GenBank/DDBJ whole genome shotgun (WGS) entry which is preliminary data.</text>
</comment>
<dbReference type="Proteomes" id="UP000176186">
    <property type="component" value="Unassembled WGS sequence"/>
</dbReference>
<dbReference type="STRING" id="1798401.A2363_03805"/>
<dbReference type="InterPro" id="IPR014001">
    <property type="entry name" value="Helicase_ATP-bd"/>
</dbReference>
<evidence type="ECO:0000256" key="6">
    <source>
        <dbReference type="ARBA" id="ARBA00023125"/>
    </source>
</evidence>
<feature type="domain" description="Helicase C-terminal" evidence="9">
    <location>
        <begin position="431"/>
        <end position="546"/>
    </location>
</feature>
<feature type="non-terminal residue" evidence="10">
    <location>
        <position position="546"/>
    </location>
</feature>